<dbReference type="InterPro" id="IPR036019">
    <property type="entry name" value="MscL_channel"/>
</dbReference>
<dbReference type="InterPro" id="IPR001185">
    <property type="entry name" value="MS_channel"/>
</dbReference>
<proteinExistence type="inferred from homology"/>
<dbReference type="Pfam" id="PF01741">
    <property type="entry name" value="MscL"/>
    <property type="match status" value="1"/>
</dbReference>
<evidence type="ECO:0000256" key="3">
    <source>
        <dbReference type="ARBA" id="ARBA00022448"/>
    </source>
</evidence>
<name>A0A7L5AIK1_9MICO</name>
<evidence type="ECO:0000256" key="11">
    <source>
        <dbReference type="SAM" id="MobiDB-lite"/>
    </source>
</evidence>
<sequence length="150" mass="15929">MIKGFKEFILRGNVIDLAVAVVIGAAFTAIVNSLVTGIFNPAIGALFNSESLTTALVLTIPTTSGEPAKLMFGAVIAAAMQFLIVAAVVYFALVLPINHLKKAAFLKQKQEEEATPADLPPTETELLTEIRDLLAGRPSPEGNHSQQTAR</sequence>
<evidence type="ECO:0000256" key="8">
    <source>
        <dbReference type="ARBA" id="ARBA00023136"/>
    </source>
</evidence>
<gene>
    <name evidence="10" type="primary">mscL</name>
    <name evidence="12" type="ORF">BHD05_05750</name>
</gene>
<reference evidence="12 13" key="1">
    <citation type="submission" date="2016-09" db="EMBL/GenBank/DDBJ databases">
        <title>Complete genome sequence of microbes from the polar regions.</title>
        <authorList>
            <person name="Liao L."/>
            <person name="Chen B."/>
        </authorList>
    </citation>
    <scope>NUCLEOTIDE SEQUENCE [LARGE SCALE GENOMIC DNA]</scope>
    <source>
        <strain evidence="12 13">ZS314</strain>
    </source>
</reference>
<keyword evidence="7 10" id="KW-0406">Ion transport</keyword>
<keyword evidence="4 10" id="KW-1003">Cell membrane</keyword>
<comment type="similarity">
    <text evidence="2 10">Belongs to the MscL family.</text>
</comment>
<dbReference type="Proteomes" id="UP000464507">
    <property type="component" value="Chromosome"/>
</dbReference>
<evidence type="ECO:0000256" key="2">
    <source>
        <dbReference type="ARBA" id="ARBA00007254"/>
    </source>
</evidence>
<dbReference type="AlphaFoldDB" id="A0A7L5AIK1"/>
<evidence type="ECO:0000256" key="9">
    <source>
        <dbReference type="ARBA" id="ARBA00023303"/>
    </source>
</evidence>
<feature type="transmembrane region" description="Helical" evidence="10">
    <location>
        <begin position="12"/>
        <end position="31"/>
    </location>
</feature>
<dbReference type="PANTHER" id="PTHR30266">
    <property type="entry name" value="MECHANOSENSITIVE CHANNEL MSCL"/>
    <property type="match status" value="1"/>
</dbReference>
<dbReference type="InterPro" id="IPR037673">
    <property type="entry name" value="MSC/AndL"/>
</dbReference>
<evidence type="ECO:0000256" key="10">
    <source>
        <dbReference type="HAMAP-Rule" id="MF_00115"/>
    </source>
</evidence>
<evidence type="ECO:0000256" key="7">
    <source>
        <dbReference type="ARBA" id="ARBA00023065"/>
    </source>
</evidence>
<dbReference type="KEGG" id="mant:BHD05_05750"/>
<evidence type="ECO:0000256" key="6">
    <source>
        <dbReference type="ARBA" id="ARBA00022989"/>
    </source>
</evidence>
<dbReference type="PANTHER" id="PTHR30266:SF2">
    <property type="entry name" value="LARGE-CONDUCTANCE MECHANOSENSITIVE CHANNEL"/>
    <property type="match status" value="1"/>
</dbReference>
<keyword evidence="6 10" id="KW-1133">Transmembrane helix</keyword>
<keyword evidence="9 10" id="KW-0407">Ion channel</keyword>
<dbReference type="GO" id="GO:0008381">
    <property type="term" value="F:mechanosensitive monoatomic ion channel activity"/>
    <property type="evidence" value="ECO:0007669"/>
    <property type="project" value="UniProtKB-UniRule"/>
</dbReference>
<feature type="region of interest" description="Disordered" evidence="11">
    <location>
        <begin position="130"/>
        <end position="150"/>
    </location>
</feature>
<dbReference type="GO" id="GO:0005886">
    <property type="term" value="C:plasma membrane"/>
    <property type="evidence" value="ECO:0007669"/>
    <property type="project" value="UniProtKB-SubCell"/>
</dbReference>
<comment type="function">
    <text evidence="10">Channel that opens in response to stretch forces in the membrane lipid bilayer. May participate in the regulation of osmotic pressure changes within the cell.</text>
</comment>
<dbReference type="Gene3D" id="1.10.1200.120">
    <property type="entry name" value="Large-conductance mechanosensitive channel, MscL, domain 1"/>
    <property type="match status" value="1"/>
</dbReference>
<organism evidence="12 13">
    <name type="scientific">Marisediminicola antarctica</name>
    <dbReference type="NCBI Taxonomy" id="674079"/>
    <lineage>
        <taxon>Bacteria</taxon>
        <taxon>Bacillati</taxon>
        <taxon>Actinomycetota</taxon>
        <taxon>Actinomycetes</taxon>
        <taxon>Micrococcales</taxon>
        <taxon>Microbacteriaceae</taxon>
        <taxon>Marisediminicola</taxon>
    </lineage>
</organism>
<dbReference type="NCBIfam" id="TIGR00220">
    <property type="entry name" value="mscL"/>
    <property type="match status" value="1"/>
</dbReference>
<dbReference type="PRINTS" id="PR01264">
    <property type="entry name" value="MECHCHANNEL"/>
</dbReference>
<keyword evidence="8 10" id="KW-0472">Membrane</keyword>
<feature type="transmembrane region" description="Helical" evidence="10">
    <location>
        <begin position="70"/>
        <end position="97"/>
    </location>
</feature>
<dbReference type="PROSITE" id="PS01327">
    <property type="entry name" value="MSCL"/>
    <property type="match status" value="1"/>
</dbReference>
<dbReference type="SUPFAM" id="SSF81330">
    <property type="entry name" value="Gated mechanosensitive channel"/>
    <property type="match status" value="1"/>
</dbReference>
<evidence type="ECO:0000313" key="12">
    <source>
        <dbReference type="EMBL" id="QHO69224.1"/>
    </source>
</evidence>
<dbReference type="InterPro" id="IPR019823">
    <property type="entry name" value="Mechanosensitive_channel_CS"/>
</dbReference>
<keyword evidence="5 10" id="KW-0812">Transmembrane</keyword>
<keyword evidence="3 10" id="KW-0813">Transport</keyword>
<accession>A0A7L5AIK1</accession>
<comment type="subcellular location">
    <subcellularLocation>
        <location evidence="1 10">Cell membrane</location>
        <topology evidence="1 10">Multi-pass membrane protein</topology>
    </subcellularLocation>
</comment>
<protein>
    <recommendedName>
        <fullName evidence="10">Large-conductance mechanosensitive channel</fullName>
    </recommendedName>
</protein>
<comment type="subunit">
    <text evidence="10">Homopentamer.</text>
</comment>
<dbReference type="EMBL" id="CP017146">
    <property type="protein sequence ID" value="QHO69224.1"/>
    <property type="molecule type" value="Genomic_DNA"/>
</dbReference>
<keyword evidence="13" id="KW-1185">Reference proteome</keyword>
<evidence type="ECO:0000256" key="4">
    <source>
        <dbReference type="ARBA" id="ARBA00022475"/>
    </source>
</evidence>
<evidence type="ECO:0000256" key="1">
    <source>
        <dbReference type="ARBA" id="ARBA00004651"/>
    </source>
</evidence>
<evidence type="ECO:0000256" key="5">
    <source>
        <dbReference type="ARBA" id="ARBA00022692"/>
    </source>
</evidence>
<evidence type="ECO:0000313" key="13">
    <source>
        <dbReference type="Proteomes" id="UP000464507"/>
    </source>
</evidence>
<dbReference type="HAMAP" id="MF_00115">
    <property type="entry name" value="MscL"/>
    <property type="match status" value="1"/>
</dbReference>